<evidence type="ECO:0000256" key="2">
    <source>
        <dbReference type="ARBA" id="ARBA00022448"/>
    </source>
</evidence>
<dbReference type="EMBL" id="KZ989021">
    <property type="protein sequence ID" value="RKP11309.1"/>
    <property type="molecule type" value="Genomic_DNA"/>
</dbReference>
<dbReference type="PANTHER" id="PTHR10527">
    <property type="entry name" value="IMPORTIN BETA"/>
    <property type="match status" value="1"/>
</dbReference>
<accession>A0A4V1IXJ8</accession>
<keyword evidence="3" id="KW-0963">Cytoplasm</keyword>
<dbReference type="GO" id="GO:0005737">
    <property type="term" value="C:cytoplasm"/>
    <property type="evidence" value="ECO:0007669"/>
    <property type="project" value="UniProtKB-SubCell"/>
</dbReference>
<dbReference type="GO" id="GO:0006606">
    <property type="term" value="P:protein import into nucleus"/>
    <property type="evidence" value="ECO:0007669"/>
    <property type="project" value="InterPro"/>
</dbReference>
<keyword evidence="2" id="KW-0813">Transport</keyword>
<evidence type="ECO:0000313" key="7">
    <source>
        <dbReference type="Proteomes" id="UP000267251"/>
    </source>
</evidence>
<name>A0A4V1IXJ8_9FUNG</name>
<keyword evidence="4" id="KW-0677">Repeat</keyword>
<protein>
    <submittedName>
        <fullName evidence="6">Armadillo-type protein</fullName>
    </submittedName>
</protein>
<organism evidence="6 7">
    <name type="scientific">Piptocephalis cylindrospora</name>
    <dbReference type="NCBI Taxonomy" id="1907219"/>
    <lineage>
        <taxon>Eukaryota</taxon>
        <taxon>Fungi</taxon>
        <taxon>Fungi incertae sedis</taxon>
        <taxon>Zoopagomycota</taxon>
        <taxon>Zoopagomycotina</taxon>
        <taxon>Zoopagomycetes</taxon>
        <taxon>Zoopagales</taxon>
        <taxon>Piptocephalidaceae</taxon>
        <taxon>Piptocephalis</taxon>
    </lineage>
</organism>
<dbReference type="Proteomes" id="UP000267251">
    <property type="component" value="Unassembled WGS sequence"/>
</dbReference>
<dbReference type="InterPro" id="IPR040122">
    <property type="entry name" value="Importin_beta"/>
</dbReference>
<dbReference type="InterPro" id="IPR016024">
    <property type="entry name" value="ARM-type_fold"/>
</dbReference>
<gene>
    <name evidence="6" type="ORF">BJ684DRAFT_23278</name>
</gene>
<evidence type="ECO:0000256" key="1">
    <source>
        <dbReference type="ARBA" id="ARBA00004496"/>
    </source>
</evidence>
<sequence length="352" mass="38148">MLYDVVGSLADAVGPALANPDLIPLILPPLLDKYAATGDDDTHLFSLLECLTSVATSLGPTFLPYAPPVWERALSLCGKTIAQWQGFCTGTVPEAPDKDFLIVSLDLLSGMVQGLGSAVEPLVQASQPPLWRVVGACMQDPSHEVRQSAYALLGDMAISVFSHIQPHLSDLMPELIGQVDPNSEFVSVCNNAAWAGGEISLQFGEGMTPYVSPLLERLIPLLGEGIQRTLSENAAIAIGRLGLSCPSLVAPSLDVIGERWCKALRIVSDNNEKESAFRGFCAMIQANPSGLSPIFPYFVDAVVQWQTPTPELNDMFSKIICGFKDFMGTNWDTYVVHFPQPIRQLLQERYGV</sequence>
<evidence type="ECO:0000313" key="6">
    <source>
        <dbReference type="EMBL" id="RKP11309.1"/>
    </source>
</evidence>
<comment type="subcellular location">
    <subcellularLocation>
        <location evidence="1">Cytoplasm</location>
    </subcellularLocation>
</comment>
<evidence type="ECO:0000256" key="3">
    <source>
        <dbReference type="ARBA" id="ARBA00022490"/>
    </source>
</evidence>
<dbReference type="SUPFAM" id="SSF48371">
    <property type="entry name" value="ARM repeat"/>
    <property type="match status" value="1"/>
</dbReference>
<dbReference type="Gene3D" id="1.25.10.10">
    <property type="entry name" value="Leucine-rich Repeat Variant"/>
    <property type="match status" value="1"/>
</dbReference>
<keyword evidence="7" id="KW-1185">Reference proteome</keyword>
<evidence type="ECO:0000256" key="4">
    <source>
        <dbReference type="ARBA" id="ARBA00022737"/>
    </source>
</evidence>
<dbReference type="OrthoDB" id="951172at2759"/>
<reference evidence="7" key="1">
    <citation type="journal article" date="2018" name="Nat. Microbiol.">
        <title>Leveraging single-cell genomics to expand the fungal tree of life.</title>
        <authorList>
            <person name="Ahrendt S.R."/>
            <person name="Quandt C.A."/>
            <person name="Ciobanu D."/>
            <person name="Clum A."/>
            <person name="Salamov A."/>
            <person name="Andreopoulos B."/>
            <person name="Cheng J.F."/>
            <person name="Woyke T."/>
            <person name="Pelin A."/>
            <person name="Henrissat B."/>
            <person name="Reynolds N.K."/>
            <person name="Benny G.L."/>
            <person name="Smith M.E."/>
            <person name="James T.Y."/>
            <person name="Grigoriev I.V."/>
        </authorList>
    </citation>
    <scope>NUCLEOTIDE SEQUENCE [LARGE SCALE GENOMIC DNA]</scope>
</reference>
<evidence type="ECO:0000256" key="5">
    <source>
        <dbReference type="ARBA" id="ARBA00022927"/>
    </source>
</evidence>
<dbReference type="AlphaFoldDB" id="A0A4V1IXJ8"/>
<dbReference type="InterPro" id="IPR011989">
    <property type="entry name" value="ARM-like"/>
</dbReference>
<proteinExistence type="predicted"/>
<keyword evidence="5" id="KW-0653">Protein transport</keyword>